<dbReference type="InterPro" id="IPR000014">
    <property type="entry name" value="PAS"/>
</dbReference>
<dbReference type="Pfam" id="PF00989">
    <property type="entry name" value="PAS"/>
    <property type="match status" value="1"/>
</dbReference>
<feature type="domain" description="Response regulatory" evidence="4">
    <location>
        <begin position="14"/>
        <end position="124"/>
    </location>
</feature>
<evidence type="ECO:0000256" key="2">
    <source>
        <dbReference type="ARBA" id="ARBA00023163"/>
    </source>
</evidence>
<sequence>MSDRATTAVGDVSRVLVVGDSSRIDGPIDALETAFEPGAVFHVRTVAAALDWLEDVEAECVVCEFDPTGDAPSVDTLAAALEDVPIVALTDPGDADRALEAGAVDVVDPNESARVVATRVRNAARHASAADVESARYRTILEHTDAVVCVLEPDGTITDANAAVDRRIGYTPVELEGTDLSRLAHPDDRAAVRETIADVSSGAVGSNDRLTLRFGRADGTWIVADLALLNRLEDPVIDGVVATITDAVARSPTDAPPAPGIDRLDEPAFTLGPDWELRYANEAATRLFDGNPEPGAVVWEQLTDPVRSTLYDRLREASASESVIRFGLSDPVTDDDLELTASPDETGLTVLARSVSSDETAAHETLVGGDRERLEVLESAVDALDDGVVVLDGETVRLANATLSRWAGGEPLVGLTVDTLFADDLAETVRERSRSTVVRWMEPVSGDLAVGAEPRAVDVFVVPLPQAKLTLCVVRDRRRSAAAALSAVRATTADLRRAPSRPAARRSAVDGIRECLDAEFVGWYTVDEGLLSPAAVASDEAIADGEPRSLEYDDAGLSDLLEREAISAVDRPALVPVLERAGIQAERVVAVPVGDGAIVLTASSEPLPPNRLELTSVETIATVATLRLEELGTRRRVRECRRHLSRAETDASTAARLQTIERELLAAETRDAVEQRLCAGIRSLEGEATDAIDLVWVGGIDAGIEMIDPRTWDGDDGAILESASIPVDDTGVDPTGRAAASRDIVVVEDLEASLRDAPTLETPEFDDGATLEDDERTAWTQTLLTRGVRSVLAVPIEYEGFQYGVLTAYATRYGAFDDRTRRATEQLATVAGHALGSLQRKRALLADAWSELELAFRDETEPLSAAVRRLDRRLDVRSVVPRSSGGSTVYCAVADVGTVDVEATLEDVDGVGAVRQVGEATNGTPVELVLAETSVAGTIADHGGRVRSVRPVADHTKLVVDLPSNVGVRPFVRALERVYPGTELLARREEERTDRSTRPFDTELRERLSDRQLRTLETAYYSGFFEWPRESTGEDVAESLGVSQPTFSRHFRTAQRKLFELLFDNGQE</sequence>
<keyword evidence="6" id="KW-0418">Kinase</keyword>
<dbReference type="InterPro" id="IPR035965">
    <property type="entry name" value="PAS-like_dom_sf"/>
</dbReference>
<accession>A0A346PGL2</accession>
<evidence type="ECO:0000313" key="7">
    <source>
        <dbReference type="Proteomes" id="UP000258707"/>
    </source>
</evidence>
<evidence type="ECO:0000256" key="1">
    <source>
        <dbReference type="ARBA" id="ARBA00023015"/>
    </source>
</evidence>
<dbReference type="Pfam" id="PF04967">
    <property type="entry name" value="HTH_10"/>
    <property type="match status" value="1"/>
</dbReference>
<dbReference type="GO" id="GO:0016301">
    <property type="term" value="F:kinase activity"/>
    <property type="evidence" value="ECO:0007669"/>
    <property type="project" value="UniProtKB-KW"/>
</dbReference>
<dbReference type="InterPro" id="IPR001789">
    <property type="entry name" value="Sig_transdc_resp-reg_receiver"/>
</dbReference>
<dbReference type="GO" id="GO:0006355">
    <property type="term" value="P:regulation of DNA-templated transcription"/>
    <property type="evidence" value="ECO:0007669"/>
    <property type="project" value="InterPro"/>
</dbReference>
<dbReference type="Proteomes" id="UP000258707">
    <property type="component" value="Chromosome"/>
</dbReference>
<dbReference type="GO" id="GO:0000160">
    <property type="term" value="P:phosphorelay signal transduction system"/>
    <property type="evidence" value="ECO:0007669"/>
    <property type="project" value="InterPro"/>
</dbReference>
<keyword evidence="2" id="KW-0804">Transcription</keyword>
<dbReference type="Pfam" id="PF01590">
    <property type="entry name" value="GAF"/>
    <property type="match status" value="1"/>
</dbReference>
<evidence type="ECO:0000313" key="6">
    <source>
        <dbReference type="EMBL" id="AXR78657.1"/>
    </source>
</evidence>
<dbReference type="InterPro" id="IPR003018">
    <property type="entry name" value="GAF"/>
</dbReference>
<name>A0A346PGL2_9EURY</name>
<dbReference type="SMART" id="SM00091">
    <property type="entry name" value="PAS"/>
    <property type="match status" value="3"/>
</dbReference>
<gene>
    <name evidence="6" type="ORF">AArc1_2342</name>
</gene>
<dbReference type="PROSITE" id="PS50110">
    <property type="entry name" value="RESPONSE_REGULATORY"/>
    <property type="match status" value="1"/>
</dbReference>
<dbReference type="InterPro" id="IPR007050">
    <property type="entry name" value="HTH_bacterioopsin"/>
</dbReference>
<evidence type="ECO:0000259" key="5">
    <source>
        <dbReference type="PROSITE" id="PS50112"/>
    </source>
</evidence>
<dbReference type="Pfam" id="PF13188">
    <property type="entry name" value="PAS_8"/>
    <property type="match status" value="1"/>
</dbReference>
<dbReference type="KEGG" id="nan:AArc1_2342"/>
<feature type="domain" description="PAS" evidence="5">
    <location>
        <begin position="133"/>
        <end position="203"/>
    </location>
</feature>
<proteinExistence type="predicted"/>
<dbReference type="SUPFAM" id="SSF55785">
    <property type="entry name" value="PYP-like sensor domain (PAS domain)"/>
    <property type="match status" value="1"/>
</dbReference>
<dbReference type="InterPro" id="IPR031803">
    <property type="entry name" value="BAT_GAF/HTH-assoc"/>
</dbReference>
<evidence type="ECO:0000256" key="3">
    <source>
        <dbReference type="PROSITE-ProRule" id="PRU00169"/>
    </source>
</evidence>
<keyword evidence="1" id="KW-0805">Transcription regulation</keyword>
<reference evidence="7" key="1">
    <citation type="submission" date="2017-10" db="EMBL/GenBank/DDBJ databases">
        <title>Phenotypic and genomic properties of facultatively anaerobic sulfur-reducing natronoarchaea from hypersaline soda lakes.</title>
        <authorList>
            <person name="Sorokin D.Y."/>
            <person name="Kublanov I.V."/>
            <person name="Roman P."/>
            <person name="Sinninghe Damste J.S."/>
            <person name="Golyshin P.N."/>
            <person name="Rojo D."/>
            <person name="Ciordia S."/>
            <person name="Mena Md.C."/>
            <person name="Ferrer M."/>
            <person name="Messina E."/>
            <person name="Smedile F."/>
            <person name="La Spada G."/>
            <person name="La Cono V."/>
            <person name="Yakimov M.M."/>
        </authorList>
    </citation>
    <scope>NUCLEOTIDE SEQUENCE [LARGE SCALE GENOMIC DNA]</scope>
    <source>
        <strain evidence="7">AArc1</strain>
    </source>
</reference>
<dbReference type="Pfam" id="PF15915">
    <property type="entry name" value="BAT"/>
    <property type="match status" value="1"/>
</dbReference>
<dbReference type="GeneID" id="37639119"/>
<dbReference type="PANTHER" id="PTHR34236:SF1">
    <property type="entry name" value="DIMETHYL SULFOXIDE REDUCTASE TRANSCRIPTIONAL ACTIVATOR"/>
    <property type="match status" value="1"/>
</dbReference>
<evidence type="ECO:0000259" key="4">
    <source>
        <dbReference type="PROSITE" id="PS50110"/>
    </source>
</evidence>
<organism evidence="6 7">
    <name type="scientific">Natrarchaeobaculum sulfurireducens</name>
    <dbReference type="NCBI Taxonomy" id="2044521"/>
    <lineage>
        <taxon>Archaea</taxon>
        <taxon>Methanobacteriati</taxon>
        <taxon>Methanobacteriota</taxon>
        <taxon>Stenosarchaea group</taxon>
        <taxon>Halobacteria</taxon>
        <taxon>Halobacteriales</taxon>
        <taxon>Natrialbaceae</taxon>
        <taxon>Natrarchaeobaculum</taxon>
    </lineage>
</organism>
<dbReference type="AlphaFoldDB" id="A0A346PGL2"/>
<dbReference type="RefSeq" id="WP_117364702.1">
    <property type="nucleotide sequence ID" value="NZ_CP024047.1"/>
</dbReference>
<dbReference type="CDD" id="cd00130">
    <property type="entry name" value="PAS"/>
    <property type="match status" value="1"/>
</dbReference>
<dbReference type="NCBIfam" id="TIGR00229">
    <property type="entry name" value="sensory_box"/>
    <property type="match status" value="1"/>
</dbReference>
<dbReference type="InterPro" id="IPR029016">
    <property type="entry name" value="GAF-like_dom_sf"/>
</dbReference>
<protein>
    <submittedName>
        <fullName evidence="6">Signal transduction histidine kinase with PAS domain</fullName>
    </submittedName>
</protein>
<comment type="caution">
    <text evidence="3">Lacks conserved residue(s) required for the propagation of feature annotation.</text>
</comment>
<dbReference type="Gene3D" id="3.30.450.40">
    <property type="match status" value="1"/>
</dbReference>
<dbReference type="PROSITE" id="PS50112">
    <property type="entry name" value="PAS"/>
    <property type="match status" value="1"/>
</dbReference>
<dbReference type="Gene3D" id="3.30.450.20">
    <property type="entry name" value="PAS domain"/>
    <property type="match status" value="2"/>
</dbReference>
<dbReference type="PANTHER" id="PTHR34236">
    <property type="entry name" value="DIMETHYL SULFOXIDE REDUCTASE TRANSCRIPTIONAL ACTIVATOR"/>
    <property type="match status" value="1"/>
</dbReference>
<dbReference type="EMBL" id="CP024047">
    <property type="protein sequence ID" value="AXR78657.1"/>
    <property type="molecule type" value="Genomic_DNA"/>
</dbReference>
<dbReference type="SUPFAM" id="SSF55781">
    <property type="entry name" value="GAF domain-like"/>
    <property type="match status" value="1"/>
</dbReference>
<dbReference type="InterPro" id="IPR013767">
    <property type="entry name" value="PAS_fold"/>
</dbReference>
<keyword evidence="6" id="KW-0808">Transferase</keyword>